<dbReference type="PANTHER" id="PTHR16222">
    <property type="entry name" value="ADP-RIBOSYLGLYCOHYDROLASE"/>
    <property type="match status" value="1"/>
</dbReference>
<sequence>MNTDYIESCVKGSIVGLLIGDALGYPFSNEKVSILKIDLIEGKEGEPPGSYQGPGALSLCTIASINELNEISPEDIFDRFNDFMIAGYLGASECCSDLSEITIQAIKNHLNGMPPDKCGIADEGSNDGECIARMLPVALWNVNESTQDIIEIAHITCRMTHAEISSQVACAAYCLAIRNLFLQKAERIFTVLENYYKENNLDLFGKSLDILRYWADNNIEDGSPEPMNSFWSAWKSFAAHESDYRSCVSQAVSLGNDTNTTGAIAGSLSATVNGLANIPTQWLNTLILSGEVMGTVNDFTNQMLNRVQEA</sequence>
<accession>A0A0F9KHM0</accession>
<proteinExistence type="inferred from homology"/>
<dbReference type="InterPro" id="IPR036705">
    <property type="entry name" value="Ribosyl_crysJ1_sf"/>
</dbReference>
<dbReference type="GO" id="GO:0016787">
    <property type="term" value="F:hydrolase activity"/>
    <property type="evidence" value="ECO:0007669"/>
    <property type="project" value="UniProtKB-KW"/>
</dbReference>
<dbReference type="Pfam" id="PF03747">
    <property type="entry name" value="ADP_ribosyl_GH"/>
    <property type="match status" value="1"/>
</dbReference>
<reference evidence="3" key="1">
    <citation type="journal article" date="2015" name="Nature">
        <title>Complex archaea that bridge the gap between prokaryotes and eukaryotes.</title>
        <authorList>
            <person name="Spang A."/>
            <person name="Saw J.H."/>
            <person name="Jorgensen S.L."/>
            <person name="Zaremba-Niedzwiedzka K."/>
            <person name="Martijn J."/>
            <person name="Lind A.E."/>
            <person name="van Eijk R."/>
            <person name="Schleper C."/>
            <person name="Guy L."/>
            <person name="Ettema T.J."/>
        </authorList>
    </citation>
    <scope>NUCLEOTIDE SEQUENCE</scope>
</reference>
<dbReference type="SUPFAM" id="SSF101478">
    <property type="entry name" value="ADP-ribosylglycohydrolase"/>
    <property type="match status" value="1"/>
</dbReference>
<evidence type="ECO:0008006" key="4">
    <source>
        <dbReference type="Google" id="ProtNLM"/>
    </source>
</evidence>
<protein>
    <recommendedName>
        <fullName evidence="4">ADP-ribosylglycohydrolase</fullName>
    </recommendedName>
</protein>
<gene>
    <name evidence="3" type="ORF">LCGC14_1329920</name>
</gene>
<comment type="caution">
    <text evidence="3">The sequence shown here is derived from an EMBL/GenBank/DDBJ whole genome shotgun (WGS) entry which is preliminary data.</text>
</comment>
<dbReference type="EMBL" id="LAZR01008021">
    <property type="protein sequence ID" value="KKM81433.1"/>
    <property type="molecule type" value="Genomic_DNA"/>
</dbReference>
<evidence type="ECO:0000313" key="3">
    <source>
        <dbReference type="EMBL" id="KKM81433.1"/>
    </source>
</evidence>
<keyword evidence="2" id="KW-0378">Hydrolase</keyword>
<dbReference type="AlphaFoldDB" id="A0A0F9KHM0"/>
<evidence type="ECO:0000256" key="2">
    <source>
        <dbReference type="ARBA" id="ARBA00022801"/>
    </source>
</evidence>
<comment type="similarity">
    <text evidence="1">Belongs to the ADP-ribosylglycohydrolase family.</text>
</comment>
<dbReference type="InterPro" id="IPR050792">
    <property type="entry name" value="ADP-ribosylglycohydrolase"/>
</dbReference>
<organism evidence="3">
    <name type="scientific">marine sediment metagenome</name>
    <dbReference type="NCBI Taxonomy" id="412755"/>
    <lineage>
        <taxon>unclassified sequences</taxon>
        <taxon>metagenomes</taxon>
        <taxon>ecological metagenomes</taxon>
    </lineage>
</organism>
<dbReference type="InterPro" id="IPR005502">
    <property type="entry name" value="Ribosyl_crysJ1"/>
</dbReference>
<name>A0A0F9KHM0_9ZZZZ</name>
<evidence type="ECO:0000256" key="1">
    <source>
        <dbReference type="ARBA" id="ARBA00010702"/>
    </source>
</evidence>
<dbReference type="PANTHER" id="PTHR16222:SF24">
    <property type="entry name" value="ADP-RIBOSYLHYDROLASE ARH3"/>
    <property type="match status" value="1"/>
</dbReference>
<dbReference type="Gene3D" id="1.10.4080.10">
    <property type="entry name" value="ADP-ribosylation/Crystallin J1"/>
    <property type="match status" value="1"/>
</dbReference>